<dbReference type="AlphaFoldDB" id="A0A5K8A7A7"/>
<proteinExistence type="predicted"/>
<sequence>MRISHGHTQTNTDKFQATGAGLHSLHIPLFVINLFEKEPSEDRNAPAMFIPVQNMGELKIIHSKHYRTFYVTAYDIG</sequence>
<dbReference type="Proteomes" id="UP000422108">
    <property type="component" value="Chromosome"/>
</dbReference>
<organism evidence="1 2">
    <name type="scientific">Desulfosarcina ovata subsp. ovata</name>
    <dbReference type="NCBI Taxonomy" id="2752305"/>
    <lineage>
        <taxon>Bacteria</taxon>
        <taxon>Pseudomonadati</taxon>
        <taxon>Thermodesulfobacteriota</taxon>
        <taxon>Desulfobacteria</taxon>
        <taxon>Desulfobacterales</taxon>
        <taxon>Desulfosarcinaceae</taxon>
        <taxon>Desulfosarcina</taxon>
    </lineage>
</organism>
<reference evidence="1 2" key="1">
    <citation type="submission" date="2019-11" db="EMBL/GenBank/DDBJ databases">
        <title>Comparative genomics of hydrocarbon-degrading Desulfosarcina strains.</title>
        <authorList>
            <person name="Watanabe M."/>
            <person name="Kojima H."/>
            <person name="Fukui M."/>
        </authorList>
    </citation>
    <scope>NUCLEOTIDE SEQUENCE [LARGE SCALE GENOMIC DNA]</scope>
    <source>
        <strain evidence="2">oXyS1</strain>
    </source>
</reference>
<accession>A0A5K8A7A7</accession>
<keyword evidence="2" id="KW-1185">Reference proteome</keyword>
<gene>
    <name evidence="1" type="ORF">DSCOOX_16930</name>
</gene>
<dbReference type="EMBL" id="AP021879">
    <property type="protein sequence ID" value="BBO88513.1"/>
    <property type="molecule type" value="Genomic_DNA"/>
</dbReference>
<evidence type="ECO:0000313" key="1">
    <source>
        <dbReference type="EMBL" id="BBO88513.1"/>
    </source>
</evidence>
<name>A0A5K8A7A7_9BACT</name>
<evidence type="ECO:0000313" key="2">
    <source>
        <dbReference type="Proteomes" id="UP000422108"/>
    </source>
</evidence>
<protein>
    <submittedName>
        <fullName evidence="1">Uncharacterized protein</fullName>
    </submittedName>
</protein>